<dbReference type="PIRSF" id="PIRSF010376">
    <property type="entry name" value="IspE"/>
    <property type="match status" value="1"/>
</dbReference>
<evidence type="ECO:0000256" key="7">
    <source>
        <dbReference type="HAMAP-Rule" id="MF_00061"/>
    </source>
</evidence>
<dbReference type="InterPro" id="IPR004424">
    <property type="entry name" value="IspE"/>
</dbReference>
<evidence type="ECO:0000256" key="1">
    <source>
        <dbReference type="ARBA" id="ARBA00017473"/>
    </source>
</evidence>
<dbReference type="InterPro" id="IPR036554">
    <property type="entry name" value="GHMP_kinase_C_sf"/>
</dbReference>
<comment type="function">
    <text evidence="7">Catalyzes the phosphorylation of the position 2 hydroxy group of 4-diphosphocytidyl-2C-methyl-D-erythritol.</text>
</comment>
<dbReference type="Gene3D" id="3.30.70.890">
    <property type="entry name" value="GHMP kinase, C-terminal domain"/>
    <property type="match status" value="1"/>
</dbReference>
<dbReference type="UniPathway" id="UPA00056">
    <property type="reaction ID" value="UER00094"/>
</dbReference>
<dbReference type="SUPFAM" id="SSF55060">
    <property type="entry name" value="GHMP Kinase, C-terminal domain"/>
    <property type="match status" value="1"/>
</dbReference>
<keyword evidence="5 7" id="KW-0067">ATP-binding</keyword>
<keyword evidence="6 7" id="KW-0414">Isoprene biosynthesis</keyword>
<evidence type="ECO:0000256" key="4">
    <source>
        <dbReference type="ARBA" id="ARBA00022777"/>
    </source>
</evidence>
<keyword evidence="2 7" id="KW-0808">Transferase</keyword>
<dbReference type="FunFam" id="3.30.230.10:FF:000022">
    <property type="entry name" value="4-diphosphocytidyl-2-C-methyl-D-erythritol kinase"/>
    <property type="match status" value="1"/>
</dbReference>
<dbReference type="GO" id="GO:0016114">
    <property type="term" value="P:terpenoid biosynthetic process"/>
    <property type="evidence" value="ECO:0007669"/>
    <property type="project" value="UniProtKB-UniRule"/>
</dbReference>
<dbReference type="Gene3D" id="3.30.230.10">
    <property type="match status" value="1"/>
</dbReference>
<feature type="binding site" evidence="7">
    <location>
        <begin position="95"/>
        <end position="105"/>
    </location>
    <ligand>
        <name>ATP</name>
        <dbReference type="ChEBI" id="CHEBI:30616"/>
    </ligand>
</feature>
<protein>
    <recommendedName>
        <fullName evidence="1 7">4-diphosphocytidyl-2-C-methyl-D-erythritol kinase</fullName>
        <shortName evidence="7">CMK</shortName>
        <ecNumber evidence="7">2.7.1.148</ecNumber>
    </recommendedName>
    <alternativeName>
        <fullName evidence="7">4-(cytidine-5'-diphospho)-2-C-methyl-D-erythritol kinase</fullName>
    </alternativeName>
</protein>
<evidence type="ECO:0000313" key="9">
    <source>
        <dbReference type="EMBL" id="QIZ77088.1"/>
    </source>
</evidence>
<dbReference type="Proteomes" id="UP000501602">
    <property type="component" value="Chromosome"/>
</dbReference>
<dbReference type="InterPro" id="IPR014721">
    <property type="entry name" value="Ribsml_uS5_D2-typ_fold_subgr"/>
</dbReference>
<dbReference type="InterPro" id="IPR006204">
    <property type="entry name" value="GHMP_kinase_N_dom"/>
</dbReference>
<gene>
    <name evidence="7 9" type="primary">ispE</name>
    <name evidence="9" type="ORF">HER31_09440</name>
</gene>
<comment type="catalytic activity">
    <reaction evidence="7">
        <text>4-CDP-2-C-methyl-D-erythritol + ATP = 4-CDP-2-C-methyl-D-erythritol 2-phosphate + ADP + H(+)</text>
        <dbReference type="Rhea" id="RHEA:18437"/>
        <dbReference type="ChEBI" id="CHEBI:15378"/>
        <dbReference type="ChEBI" id="CHEBI:30616"/>
        <dbReference type="ChEBI" id="CHEBI:57823"/>
        <dbReference type="ChEBI" id="CHEBI:57919"/>
        <dbReference type="ChEBI" id="CHEBI:456216"/>
        <dbReference type="EC" id="2.7.1.148"/>
    </reaction>
</comment>
<dbReference type="GO" id="GO:0050515">
    <property type="term" value="F:4-(cytidine 5'-diphospho)-2-C-methyl-D-erythritol kinase activity"/>
    <property type="evidence" value="ECO:0007669"/>
    <property type="project" value="UniProtKB-UniRule"/>
</dbReference>
<dbReference type="PANTHER" id="PTHR43527:SF2">
    <property type="entry name" value="4-DIPHOSPHOCYTIDYL-2-C-METHYL-D-ERYTHRITOL KINASE, CHLOROPLASTIC"/>
    <property type="match status" value="1"/>
</dbReference>
<feature type="active site" evidence="7">
    <location>
        <position position="137"/>
    </location>
</feature>
<accession>A0A6H1UE33</accession>
<proteinExistence type="inferred from homology"/>
<evidence type="ECO:0000259" key="8">
    <source>
        <dbReference type="Pfam" id="PF00288"/>
    </source>
</evidence>
<feature type="active site" evidence="7">
    <location>
        <position position="12"/>
    </location>
</feature>
<dbReference type="RefSeq" id="WP_168660349.1">
    <property type="nucleotide sequence ID" value="NZ_CP051180.1"/>
</dbReference>
<keyword evidence="10" id="KW-1185">Reference proteome</keyword>
<dbReference type="SUPFAM" id="SSF54211">
    <property type="entry name" value="Ribosomal protein S5 domain 2-like"/>
    <property type="match status" value="1"/>
</dbReference>
<evidence type="ECO:0000256" key="5">
    <source>
        <dbReference type="ARBA" id="ARBA00022840"/>
    </source>
</evidence>
<sequence length="279" mass="30071">MNSSTWWPAPAKLNLCLHVNGKRSDGYHELQTLFQFVDWCDYLQFTVRNDNHITLNPELPGVPAHSNLIVKAARMLQQHSGVTLGADITLDKRLPMGGGIGGGSSDAATTLVALNQLWQTNIAVDELAQMGLSLGADVPVFVRGLAAMADGVGEQLRPVTVAEPWYLIIVPAVEVATADIFAAKDLPRDTAKITNLEKQPAQWKNDCQQVVCNRYPQVAKALAWLVDYAPSKMTGTGCCVFGQFALKSDAEAALAEMPTGWTATVTKGCNRSPLLALIA</sequence>
<comment type="similarity">
    <text evidence="7">Belongs to the GHMP kinase family. IspE subfamily.</text>
</comment>
<reference evidence="9 10" key="1">
    <citation type="submission" date="2020-04" db="EMBL/GenBank/DDBJ databases">
        <title>Ferrimonas sp. S7 isolated from sea water.</title>
        <authorList>
            <person name="Bae S.S."/>
            <person name="Baek K."/>
        </authorList>
    </citation>
    <scope>NUCLEOTIDE SEQUENCE [LARGE SCALE GENOMIC DNA]</scope>
    <source>
        <strain evidence="9 10">S7</strain>
    </source>
</reference>
<dbReference type="GO" id="GO:0019288">
    <property type="term" value="P:isopentenyl diphosphate biosynthetic process, methylerythritol 4-phosphate pathway"/>
    <property type="evidence" value="ECO:0007669"/>
    <property type="project" value="UniProtKB-UniRule"/>
</dbReference>
<keyword evidence="3 7" id="KW-0547">Nucleotide-binding</keyword>
<dbReference type="KEGG" id="fes:HER31_09440"/>
<dbReference type="AlphaFoldDB" id="A0A6H1UE33"/>
<dbReference type="HAMAP" id="MF_00061">
    <property type="entry name" value="IspE"/>
    <property type="match status" value="1"/>
</dbReference>
<evidence type="ECO:0000313" key="10">
    <source>
        <dbReference type="Proteomes" id="UP000501602"/>
    </source>
</evidence>
<dbReference type="InterPro" id="IPR020568">
    <property type="entry name" value="Ribosomal_Su5_D2-typ_SF"/>
</dbReference>
<dbReference type="EMBL" id="CP051180">
    <property type="protein sequence ID" value="QIZ77088.1"/>
    <property type="molecule type" value="Genomic_DNA"/>
</dbReference>
<organism evidence="9 10">
    <name type="scientific">Ferrimonas lipolytica</name>
    <dbReference type="NCBI Taxonomy" id="2724191"/>
    <lineage>
        <taxon>Bacteria</taxon>
        <taxon>Pseudomonadati</taxon>
        <taxon>Pseudomonadota</taxon>
        <taxon>Gammaproteobacteria</taxon>
        <taxon>Alteromonadales</taxon>
        <taxon>Ferrimonadaceae</taxon>
        <taxon>Ferrimonas</taxon>
    </lineage>
</organism>
<evidence type="ECO:0000256" key="2">
    <source>
        <dbReference type="ARBA" id="ARBA00022679"/>
    </source>
</evidence>
<dbReference type="GO" id="GO:0005524">
    <property type="term" value="F:ATP binding"/>
    <property type="evidence" value="ECO:0007669"/>
    <property type="project" value="UniProtKB-UniRule"/>
</dbReference>
<name>A0A6H1UE33_9GAMM</name>
<dbReference type="EC" id="2.7.1.148" evidence="7"/>
<dbReference type="PANTHER" id="PTHR43527">
    <property type="entry name" value="4-DIPHOSPHOCYTIDYL-2-C-METHYL-D-ERYTHRITOL KINASE, CHLOROPLASTIC"/>
    <property type="match status" value="1"/>
</dbReference>
<dbReference type="NCBIfam" id="TIGR00154">
    <property type="entry name" value="ispE"/>
    <property type="match status" value="1"/>
</dbReference>
<comment type="pathway">
    <text evidence="7">Isoprenoid biosynthesis; isopentenyl diphosphate biosynthesis via DXP pathway; isopentenyl diphosphate from 1-deoxy-D-xylulose 5-phosphate: step 3/6.</text>
</comment>
<evidence type="ECO:0000256" key="6">
    <source>
        <dbReference type="ARBA" id="ARBA00023229"/>
    </source>
</evidence>
<evidence type="ECO:0000256" key="3">
    <source>
        <dbReference type="ARBA" id="ARBA00022741"/>
    </source>
</evidence>
<feature type="domain" description="GHMP kinase N-terminal" evidence="8">
    <location>
        <begin position="67"/>
        <end position="144"/>
    </location>
</feature>
<keyword evidence="4 7" id="KW-0418">Kinase</keyword>
<dbReference type="Pfam" id="PF00288">
    <property type="entry name" value="GHMP_kinases_N"/>
    <property type="match status" value="1"/>
</dbReference>